<evidence type="ECO:0000313" key="2">
    <source>
        <dbReference type="Proteomes" id="UP000016927"/>
    </source>
</evidence>
<reference evidence="1 2" key="1">
    <citation type="journal article" date="2013" name="BMC Genomics">
        <title>Comparative genomics of parasitic silkworm microsporidia reveal an association between genome expansion and host adaptation.</title>
        <authorList>
            <person name="Pan G."/>
            <person name="Xu J."/>
            <person name="Li T."/>
            <person name="Xia Q."/>
            <person name="Liu S.L."/>
            <person name="Zhang G."/>
            <person name="Li S."/>
            <person name="Li C."/>
            <person name="Liu H."/>
            <person name="Yang L."/>
            <person name="Liu T."/>
            <person name="Zhang X."/>
            <person name="Wu Z."/>
            <person name="Fan W."/>
            <person name="Dang X."/>
            <person name="Xiang H."/>
            <person name="Tao M."/>
            <person name="Li Y."/>
            <person name="Hu J."/>
            <person name="Li Z."/>
            <person name="Lin L."/>
            <person name="Luo J."/>
            <person name="Geng L."/>
            <person name="Wang L."/>
            <person name="Long M."/>
            <person name="Wan Y."/>
            <person name="He N."/>
            <person name="Zhang Z."/>
            <person name="Lu C."/>
            <person name="Keeling P.J."/>
            <person name="Wang J."/>
            <person name="Xiang Z."/>
            <person name="Zhou Z."/>
        </authorList>
    </citation>
    <scope>NUCLEOTIDE SEQUENCE [LARGE SCALE GENOMIC DNA]</scope>
    <source>
        <strain evidence="2">CQ1 / CVCC 102059</strain>
    </source>
</reference>
<accession>R0MHX4</accession>
<sequence length="71" mass="8272">MQILFMCAFMHLSLCICVYAFTFMCAFSFYASKFIKPDFPFSLFNTSFLTYPLSSFLPLNHLSPFYSFSSI</sequence>
<dbReference type="VEuPathDB" id="MicrosporidiaDB:NBO_60g0006"/>
<gene>
    <name evidence="1" type="ORF">NBO_60g0006</name>
</gene>
<organism evidence="1 2">
    <name type="scientific">Nosema bombycis (strain CQ1 / CVCC 102059)</name>
    <name type="common">Microsporidian parasite</name>
    <name type="synonym">Pebrine of silkworm</name>
    <dbReference type="NCBI Taxonomy" id="578461"/>
    <lineage>
        <taxon>Eukaryota</taxon>
        <taxon>Fungi</taxon>
        <taxon>Fungi incertae sedis</taxon>
        <taxon>Microsporidia</taxon>
        <taxon>Nosematidae</taxon>
        <taxon>Nosema</taxon>
    </lineage>
</organism>
<dbReference type="EMBL" id="KB908968">
    <property type="protein sequence ID" value="EOB13750.1"/>
    <property type="molecule type" value="Genomic_DNA"/>
</dbReference>
<keyword evidence="2" id="KW-1185">Reference proteome</keyword>
<evidence type="ECO:0000313" key="1">
    <source>
        <dbReference type="EMBL" id="EOB13750.1"/>
    </source>
</evidence>
<dbReference type="Proteomes" id="UP000016927">
    <property type="component" value="Unassembled WGS sequence"/>
</dbReference>
<dbReference type="HOGENOM" id="CLU_2740690_0_0_1"/>
<protein>
    <submittedName>
        <fullName evidence="1">Uncharacterized protein</fullName>
    </submittedName>
</protein>
<dbReference type="AlphaFoldDB" id="R0MHX4"/>
<name>R0MHX4_NOSB1</name>
<proteinExistence type="predicted"/>